<feature type="region of interest" description="Disordered" evidence="1">
    <location>
        <begin position="437"/>
        <end position="483"/>
    </location>
</feature>
<feature type="region of interest" description="Disordered" evidence="1">
    <location>
        <begin position="557"/>
        <end position="576"/>
    </location>
</feature>
<evidence type="ECO:0000256" key="1">
    <source>
        <dbReference type="SAM" id="MobiDB-lite"/>
    </source>
</evidence>
<gene>
    <name evidence="2" type="ORF">NESM_000583000</name>
</gene>
<evidence type="ECO:0000313" key="3">
    <source>
        <dbReference type="Proteomes" id="UP001430356"/>
    </source>
</evidence>
<name>A0AAW0ES35_9TRYP</name>
<feature type="compositionally biased region" description="Basic residues" evidence="1">
    <location>
        <begin position="443"/>
        <end position="457"/>
    </location>
</feature>
<reference evidence="2 3" key="1">
    <citation type="journal article" date="2021" name="MBio">
        <title>A New Model Trypanosomatid, Novymonas esmeraldas: Genomic Perception of Its 'Candidatus Pandoraea novymonadis' Endosymbiont.</title>
        <authorList>
            <person name="Zakharova A."/>
            <person name="Saura A."/>
            <person name="Butenko A."/>
            <person name="Podesvova L."/>
            <person name="Warmusova S."/>
            <person name="Kostygov A.Y."/>
            <person name="Nenarokova A."/>
            <person name="Lukes J."/>
            <person name="Opperdoes F.R."/>
            <person name="Yurchenko V."/>
        </authorList>
    </citation>
    <scope>NUCLEOTIDE SEQUENCE [LARGE SCALE GENOMIC DNA]</scope>
    <source>
        <strain evidence="2 3">E262AT.01</strain>
    </source>
</reference>
<dbReference type="AlphaFoldDB" id="A0AAW0ES35"/>
<sequence>MMRHFRPSGAVQPRCAARSIVTGFNLFAHELQKENGVLVAQTLKEGQSNMRVISAMWRQLSAQRRATYNGRAMQCATLTTSDPEKKNNTFNLIMRLFGSNRLLLSAGDQRFTAQIAKATMHAMTQKHVRQLHAKLKVTPYVSSRKHSNALATARFRRFTCPNMVLFNSFTEMQRSVAPTRESAFAAITKTLSVSNVTTSGEQFVLHRYRLLSPEVRNRFAPITDVEAPFFEVFCATRCSGMMWESFEIMRLFALFRGIQVDLPCSATCVPLYRTLLDTDRSADGIYFRARRCLQKIDTMRSSDCGLFLAKQLSDTATIKPATYGIDKTFDDVSVATLLAETREGQSVYDDILTRAAILRRAEMNRKLAVYDVAQVAAEQTSVHQSRLQNAMSRVKVAPALAAAAMVPVKAKVVPVKAKARLVSKRVVASAPRAIKKAATPKPVRARATRVAHRKSAAAKRTPERRAPTAARMAADAHSAEEDRDTIFGEDYVEESQPDDVDSTAEDLVAATTAPVRATPAKRAKKTAGPRAGRSQLLTPESMLPDTARAGRLIATHTPTRRKAPQPATPASPATPFVPARRKISFVDNIRAQLASFL</sequence>
<proteinExistence type="predicted"/>
<feature type="compositionally biased region" description="Low complexity" evidence="1">
    <location>
        <begin position="467"/>
        <end position="476"/>
    </location>
</feature>
<protein>
    <submittedName>
        <fullName evidence="2">Uncharacterized protein</fullName>
    </submittedName>
</protein>
<feature type="compositionally biased region" description="Low complexity" evidence="1">
    <location>
        <begin position="564"/>
        <end position="576"/>
    </location>
</feature>
<organism evidence="2 3">
    <name type="scientific">Novymonas esmeraldas</name>
    <dbReference type="NCBI Taxonomy" id="1808958"/>
    <lineage>
        <taxon>Eukaryota</taxon>
        <taxon>Discoba</taxon>
        <taxon>Euglenozoa</taxon>
        <taxon>Kinetoplastea</taxon>
        <taxon>Metakinetoplastina</taxon>
        <taxon>Trypanosomatida</taxon>
        <taxon>Trypanosomatidae</taxon>
        <taxon>Novymonas</taxon>
    </lineage>
</organism>
<dbReference type="Proteomes" id="UP001430356">
    <property type="component" value="Unassembled WGS sequence"/>
</dbReference>
<accession>A0AAW0ES35</accession>
<evidence type="ECO:0000313" key="2">
    <source>
        <dbReference type="EMBL" id="KAK7196456.1"/>
    </source>
</evidence>
<dbReference type="EMBL" id="JAECZO010000076">
    <property type="protein sequence ID" value="KAK7196456.1"/>
    <property type="molecule type" value="Genomic_DNA"/>
</dbReference>
<keyword evidence="3" id="KW-1185">Reference proteome</keyword>
<comment type="caution">
    <text evidence="2">The sequence shown here is derived from an EMBL/GenBank/DDBJ whole genome shotgun (WGS) entry which is preliminary data.</text>
</comment>